<accession>A0ABV8SZR0</accession>
<organism evidence="1 2">
    <name type="scientific">Steroidobacter flavus</name>
    <dbReference type="NCBI Taxonomy" id="1842136"/>
    <lineage>
        <taxon>Bacteria</taxon>
        <taxon>Pseudomonadati</taxon>
        <taxon>Pseudomonadota</taxon>
        <taxon>Gammaproteobacteria</taxon>
        <taxon>Steroidobacterales</taxon>
        <taxon>Steroidobacteraceae</taxon>
        <taxon>Steroidobacter</taxon>
    </lineage>
</organism>
<gene>
    <name evidence="1" type="ORF">ACFPN2_28855</name>
</gene>
<protein>
    <recommendedName>
        <fullName evidence="3">VCBS repeat-containing protein</fullName>
    </recommendedName>
</protein>
<dbReference type="SUPFAM" id="SSF69318">
    <property type="entry name" value="Integrin alpha N-terminal domain"/>
    <property type="match status" value="1"/>
</dbReference>
<dbReference type="Proteomes" id="UP001595904">
    <property type="component" value="Unassembled WGS sequence"/>
</dbReference>
<dbReference type="InterPro" id="IPR028994">
    <property type="entry name" value="Integrin_alpha_N"/>
</dbReference>
<evidence type="ECO:0000313" key="2">
    <source>
        <dbReference type="Proteomes" id="UP001595904"/>
    </source>
</evidence>
<proteinExistence type="predicted"/>
<sequence length="332" mass="35112">MEQSSELGSSANEVTALGADQQTIRKKWTALGGFIAAVLVPVGGAQAQTIPPQYQYALQRAEYLVSSGDVNGDGTLDVLVKARVSITFVDIDLLVPIVLKPASPTFVLLSSGGTYTLSANPDATLINHPAWQASSHDLVFGDVLGTGNNAMLLRGRANGSPNFVIVTSSSTGAPVLSQQLSAANLGVDISGSTHSVSLVDTNRDGRADLVLRTNGTIDTVFAASADGLFAAPQDEEDRVMMAWRAFCAALDAGDLASAQQFISPVTQARYMTGLTNLGPAVTTFTSTLAQPREVSTTATFAEYAITQTYNGSTYLHLIVFRKSSNRWQLEEF</sequence>
<keyword evidence="2" id="KW-1185">Reference proteome</keyword>
<dbReference type="Gene3D" id="2.130.10.130">
    <property type="entry name" value="Integrin alpha, N-terminal"/>
    <property type="match status" value="1"/>
</dbReference>
<evidence type="ECO:0008006" key="3">
    <source>
        <dbReference type="Google" id="ProtNLM"/>
    </source>
</evidence>
<comment type="caution">
    <text evidence="1">The sequence shown here is derived from an EMBL/GenBank/DDBJ whole genome shotgun (WGS) entry which is preliminary data.</text>
</comment>
<dbReference type="EMBL" id="JBHSDU010000015">
    <property type="protein sequence ID" value="MFC4313123.1"/>
    <property type="molecule type" value="Genomic_DNA"/>
</dbReference>
<name>A0ABV8SZR0_9GAMM</name>
<dbReference type="RefSeq" id="WP_380603160.1">
    <property type="nucleotide sequence ID" value="NZ_JBHSDU010000015.1"/>
</dbReference>
<evidence type="ECO:0000313" key="1">
    <source>
        <dbReference type="EMBL" id="MFC4313123.1"/>
    </source>
</evidence>
<reference evidence="2" key="1">
    <citation type="journal article" date="2019" name="Int. J. Syst. Evol. Microbiol.">
        <title>The Global Catalogue of Microorganisms (GCM) 10K type strain sequencing project: providing services to taxonomists for standard genome sequencing and annotation.</title>
        <authorList>
            <consortium name="The Broad Institute Genomics Platform"/>
            <consortium name="The Broad Institute Genome Sequencing Center for Infectious Disease"/>
            <person name="Wu L."/>
            <person name="Ma J."/>
        </authorList>
    </citation>
    <scope>NUCLEOTIDE SEQUENCE [LARGE SCALE GENOMIC DNA]</scope>
    <source>
        <strain evidence="2">CGMCC 1.10759</strain>
    </source>
</reference>